<gene>
    <name evidence="12" type="ORF">UFOPK1762_01552</name>
    <name evidence="13" type="ORF">UFOPK2624_02038</name>
    <name evidence="10" type="ORF">UFOPK3331_01901</name>
    <name evidence="14" type="ORF">UFOPK3785_02157</name>
    <name evidence="11" type="ORF">UFOPK4201_00567</name>
</gene>
<evidence type="ECO:0000256" key="5">
    <source>
        <dbReference type="ARBA" id="ARBA00013950"/>
    </source>
</evidence>
<dbReference type="InterPro" id="IPR017938">
    <property type="entry name" value="Riboflavin_synthase-like_b-brl"/>
</dbReference>
<keyword evidence="6" id="KW-0686">Riboflavin biosynthesis</keyword>
<evidence type="ECO:0000256" key="7">
    <source>
        <dbReference type="ARBA" id="ARBA00022679"/>
    </source>
</evidence>
<dbReference type="FunFam" id="2.40.30.20:FF:000004">
    <property type="entry name" value="Riboflavin synthase, alpha subunit"/>
    <property type="match status" value="1"/>
</dbReference>
<dbReference type="EMBL" id="CAEZXY010000164">
    <property type="protein sequence ID" value="CAB4726078.1"/>
    <property type="molecule type" value="Genomic_DNA"/>
</dbReference>
<dbReference type="CDD" id="cd00402">
    <property type="entry name" value="Riboflavin_synthase_like"/>
    <property type="match status" value="1"/>
</dbReference>
<keyword evidence="8" id="KW-0677">Repeat</keyword>
<dbReference type="EMBL" id="CAESAL010000113">
    <property type="protein sequence ID" value="CAB4346546.1"/>
    <property type="molecule type" value="Genomic_DNA"/>
</dbReference>
<evidence type="ECO:0000313" key="12">
    <source>
        <dbReference type="EMBL" id="CAB4594804.1"/>
    </source>
</evidence>
<evidence type="ECO:0000256" key="2">
    <source>
        <dbReference type="ARBA" id="ARBA00002803"/>
    </source>
</evidence>
<dbReference type="Gene3D" id="2.40.30.20">
    <property type="match status" value="2"/>
</dbReference>
<evidence type="ECO:0000256" key="6">
    <source>
        <dbReference type="ARBA" id="ARBA00022619"/>
    </source>
</evidence>
<dbReference type="Pfam" id="PF00677">
    <property type="entry name" value="Lum_binding"/>
    <property type="match status" value="2"/>
</dbReference>
<evidence type="ECO:0000256" key="3">
    <source>
        <dbReference type="ARBA" id="ARBA00004887"/>
    </source>
</evidence>
<dbReference type="PROSITE" id="PS51177">
    <property type="entry name" value="LUMAZINE_BIND"/>
    <property type="match status" value="2"/>
</dbReference>
<dbReference type="EC" id="2.5.1.9" evidence="4"/>
<evidence type="ECO:0000313" key="14">
    <source>
        <dbReference type="EMBL" id="CAB4967509.1"/>
    </source>
</evidence>
<evidence type="ECO:0000259" key="9">
    <source>
        <dbReference type="PROSITE" id="PS51177"/>
    </source>
</evidence>
<organism evidence="14">
    <name type="scientific">freshwater metagenome</name>
    <dbReference type="NCBI Taxonomy" id="449393"/>
    <lineage>
        <taxon>unclassified sequences</taxon>
        <taxon>metagenomes</taxon>
        <taxon>ecological metagenomes</taxon>
    </lineage>
</organism>
<dbReference type="GO" id="GO:0004746">
    <property type="term" value="F:riboflavin synthase activity"/>
    <property type="evidence" value="ECO:0007669"/>
    <property type="project" value="UniProtKB-EC"/>
</dbReference>
<dbReference type="GO" id="GO:0009231">
    <property type="term" value="P:riboflavin biosynthetic process"/>
    <property type="evidence" value="ECO:0007669"/>
    <property type="project" value="UniProtKB-KW"/>
</dbReference>
<sequence length="199" mass="21247">MFTGIIEELGTVASRDGSRLRIDCSTVLEGASIGDSTAVNGCCLTIVAFDANHGWWEADVSDETFLRTNLGALEVGDPVNLERPVRLEDRLGGHLVQGHVDAVGEIVHAVPDLQIRMPASLLRYVVEKGSITVDGISLTVVKPLDDGFTVAVIPHTSAVTTLGQKGPGSPVNLEVDVMAKYTERLIEAQLASLTRSEED</sequence>
<dbReference type="InterPro" id="IPR026017">
    <property type="entry name" value="Lumazine-bd_dom"/>
</dbReference>
<dbReference type="PANTHER" id="PTHR21098:SF12">
    <property type="entry name" value="RIBOFLAVIN SYNTHASE"/>
    <property type="match status" value="1"/>
</dbReference>
<proteinExistence type="predicted"/>
<evidence type="ECO:0000256" key="1">
    <source>
        <dbReference type="ARBA" id="ARBA00000968"/>
    </source>
</evidence>
<feature type="domain" description="Lumazine-binding" evidence="9">
    <location>
        <begin position="1"/>
        <end position="94"/>
    </location>
</feature>
<dbReference type="EMBL" id="CAEUNJ010000017">
    <property type="protein sequence ID" value="CAB4371009.1"/>
    <property type="molecule type" value="Genomic_DNA"/>
</dbReference>
<dbReference type="SUPFAM" id="SSF63380">
    <property type="entry name" value="Riboflavin synthase domain-like"/>
    <property type="match status" value="2"/>
</dbReference>
<keyword evidence="7" id="KW-0808">Transferase</keyword>
<evidence type="ECO:0000256" key="4">
    <source>
        <dbReference type="ARBA" id="ARBA00012827"/>
    </source>
</evidence>
<dbReference type="NCBIfam" id="NF006767">
    <property type="entry name" value="PRK09289.1"/>
    <property type="match status" value="1"/>
</dbReference>
<reference evidence="14" key="1">
    <citation type="submission" date="2020-05" db="EMBL/GenBank/DDBJ databases">
        <authorList>
            <person name="Chiriac C."/>
            <person name="Salcher M."/>
            <person name="Ghai R."/>
            <person name="Kavagutti S V."/>
        </authorList>
    </citation>
    <scope>NUCLEOTIDE SEQUENCE</scope>
</reference>
<comment type="pathway">
    <text evidence="3">Cofactor biosynthesis; riboflavin biosynthesis; riboflavin from 2-hydroxy-3-oxobutyl phosphate and 5-amino-6-(D-ribitylamino)uracil: step 2/2.</text>
</comment>
<protein>
    <recommendedName>
        <fullName evidence="5">Riboflavin synthase</fullName>
        <ecNumber evidence="4">2.5.1.9</ecNumber>
    </recommendedName>
</protein>
<dbReference type="NCBIfam" id="TIGR00187">
    <property type="entry name" value="ribE"/>
    <property type="match status" value="1"/>
</dbReference>
<dbReference type="InterPro" id="IPR001783">
    <property type="entry name" value="Lumazine-bd"/>
</dbReference>
<dbReference type="PIRSF" id="PIRSF000498">
    <property type="entry name" value="Riboflavin_syn_A"/>
    <property type="match status" value="1"/>
</dbReference>
<evidence type="ECO:0000256" key="8">
    <source>
        <dbReference type="ARBA" id="ARBA00022737"/>
    </source>
</evidence>
<evidence type="ECO:0000313" key="10">
    <source>
        <dbReference type="EMBL" id="CAB4346546.1"/>
    </source>
</evidence>
<name>A0A6J7LP85_9ZZZZ</name>
<evidence type="ECO:0000313" key="11">
    <source>
        <dbReference type="EMBL" id="CAB4371009.1"/>
    </source>
</evidence>
<evidence type="ECO:0000313" key="13">
    <source>
        <dbReference type="EMBL" id="CAB4726078.1"/>
    </source>
</evidence>
<dbReference type="EMBL" id="CAFBNJ010000212">
    <property type="protein sequence ID" value="CAB4967509.1"/>
    <property type="molecule type" value="Genomic_DNA"/>
</dbReference>
<dbReference type="EMBL" id="CAEZTY010000076">
    <property type="protein sequence ID" value="CAB4594804.1"/>
    <property type="molecule type" value="Genomic_DNA"/>
</dbReference>
<accession>A0A6J7LP85</accession>
<dbReference type="AlphaFoldDB" id="A0A6J7LP85"/>
<feature type="domain" description="Lumazine-binding" evidence="9">
    <location>
        <begin position="95"/>
        <end position="186"/>
    </location>
</feature>
<dbReference type="InterPro" id="IPR023366">
    <property type="entry name" value="ATP_synth_asu-like_sf"/>
</dbReference>
<dbReference type="PANTHER" id="PTHR21098">
    <property type="entry name" value="RIBOFLAVIN SYNTHASE ALPHA CHAIN"/>
    <property type="match status" value="1"/>
</dbReference>
<comment type="catalytic activity">
    <reaction evidence="1">
        <text>2 6,7-dimethyl-8-(1-D-ribityl)lumazine + H(+) = 5-amino-6-(D-ribitylamino)uracil + riboflavin</text>
        <dbReference type="Rhea" id="RHEA:20772"/>
        <dbReference type="ChEBI" id="CHEBI:15378"/>
        <dbReference type="ChEBI" id="CHEBI:15934"/>
        <dbReference type="ChEBI" id="CHEBI:57986"/>
        <dbReference type="ChEBI" id="CHEBI:58201"/>
        <dbReference type="EC" id="2.5.1.9"/>
    </reaction>
</comment>
<comment type="function">
    <text evidence="2">Catalyzes the dismutation of two molecules of 6,7-dimethyl-8-ribityllumazine, resulting in the formation of riboflavin and 5-amino-6-(D-ribitylamino)uracil.</text>
</comment>